<evidence type="ECO:0000313" key="3">
    <source>
        <dbReference type="Proteomes" id="UP000762676"/>
    </source>
</evidence>
<comment type="caution">
    <text evidence="2">The sequence shown here is derived from an EMBL/GenBank/DDBJ whole genome shotgun (WGS) entry which is preliminary data.</text>
</comment>
<evidence type="ECO:0000256" key="1">
    <source>
        <dbReference type="SAM" id="MobiDB-lite"/>
    </source>
</evidence>
<proteinExistence type="predicted"/>
<gene>
    <name evidence="2" type="ORF">ElyMa_001396400</name>
</gene>
<accession>A0AAV4IUE1</accession>
<protein>
    <recommendedName>
        <fullName evidence="4">RNase H type-1 domain-containing protein</fullName>
    </recommendedName>
</protein>
<dbReference type="AlphaFoldDB" id="A0AAV4IUE1"/>
<organism evidence="2 3">
    <name type="scientific">Elysia marginata</name>
    <dbReference type="NCBI Taxonomy" id="1093978"/>
    <lineage>
        <taxon>Eukaryota</taxon>
        <taxon>Metazoa</taxon>
        <taxon>Spiralia</taxon>
        <taxon>Lophotrochozoa</taxon>
        <taxon>Mollusca</taxon>
        <taxon>Gastropoda</taxon>
        <taxon>Heterobranchia</taxon>
        <taxon>Euthyneura</taxon>
        <taxon>Panpulmonata</taxon>
        <taxon>Sacoglossa</taxon>
        <taxon>Placobranchoidea</taxon>
        <taxon>Plakobranchidae</taxon>
        <taxon>Elysia</taxon>
    </lineage>
</organism>
<sequence>MLTIFTMKLFCQWIPGHTNLPSNDQLTKQRSKSEQSQRPITLQTARQINKENHKVDWINLWSRVGRRERGVNWKSRIPTHKYGQETRPPPYNCRRKNNVQYFI</sequence>
<evidence type="ECO:0008006" key="4">
    <source>
        <dbReference type="Google" id="ProtNLM"/>
    </source>
</evidence>
<keyword evidence="3" id="KW-1185">Reference proteome</keyword>
<dbReference type="Proteomes" id="UP000762676">
    <property type="component" value="Unassembled WGS sequence"/>
</dbReference>
<name>A0AAV4IUE1_9GAST</name>
<reference evidence="2 3" key="1">
    <citation type="journal article" date="2021" name="Elife">
        <title>Chloroplast acquisition without the gene transfer in kleptoplastic sea slugs, Plakobranchus ocellatus.</title>
        <authorList>
            <person name="Maeda T."/>
            <person name="Takahashi S."/>
            <person name="Yoshida T."/>
            <person name="Shimamura S."/>
            <person name="Takaki Y."/>
            <person name="Nagai Y."/>
            <person name="Toyoda A."/>
            <person name="Suzuki Y."/>
            <person name="Arimoto A."/>
            <person name="Ishii H."/>
            <person name="Satoh N."/>
            <person name="Nishiyama T."/>
            <person name="Hasebe M."/>
            <person name="Maruyama T."/>
            <person name="Minagawa J."/>
            <person name="Obokata J."/>
            <person name="Shigenobu S."/>
        </authorList>
    </citation>
    <scope>NUCLEOTIDE SEQUENCE [LARGE SCALE GENOMIC DNA]</scope>
</reference>
<feature type="compositionally biased region" description="Polar residues" evidence="1">
    <location>
        <begin position="19"/>
        <end position="42"/>
    </location>
</feature>
<dbReference type="EMBL" id="BMAT01002766">
    <property type="protein sequence ID" value="GFS13408.1"/>
    <property type="molecule type" value="Genomic_DNA"/>
</dbReference>
<feature type="region of interest" description="Disordered" evidence="1">
    <location>
        <begin position="18"/>
        <end position="42"/>
    </location>
</feature>
<evidence type="ECO:0000313" key="2">
    <source>
        <dbReference type="EMBL" id="GFS13408.1"/>
    </source>
</evidence>